<dbReference type="KEGG" id="acp:A2cp1_4438"/>
<evidence type="ECO:0000259" key="1">
    <source>
        <dbReference type="Pfam" id="PF13439"/>
    </source>
</evidence>
<evidence type="ECO:0000313" key="2">
    <source>
        <dbReference type="EMBL" id="ACL67755.1"/>
    </source>
</evidence>
<dbReference type="SUPFAM" id="SSF53756">
    <property type="entry name" value="UDP-Glycosyltransferase/glycogen phosphorylase"/>
    <property type="match status" value="1"/>
</dbReference>
<dbReference type="AlphaFoldDB" id="B8JCN5"/>
<name>B8JCN5_ANAD2</name>
<accession>B8JCN5</accession>
<dbReference type="Pfam" id="PF13692">
    <property type="entry name" value="Glyco_trans_1_4"/>
    <property type="match status" value="1"/>
</dbReference>
<dbReference type="GO" id="GO:0016757">
    <property type="term" value="F:glycosyltransferase activity"/>
    <property type="evidence" value="ECO:0007669"/>
    <property type="project" value="TreeGrafter"/>
</dbReference>
<dbReference type="CAZy" id="GT4">
    <property type="family name" value="Glycosyltransferase Family 4"/>
</dbReference>
<dbReference type="PANTHER" id="PTHR12526:SF638">
    <property type="entry name" value="SPORE COAT PROTEIN SA"/>
    <property type="match status" value="1"/>
</dbReference>
<dbReference type="EMBL" id="CP001359">
    <property type="protein sequence ID" value="ACL67755.1"/>
    <property type="molecule type" value="Genomic_DNA"/>
</dbReference>
<dbReference type="Pfam" id="PF13439">
    <property type="entry name" value="Glyco_transf_4"/>
    <property type="match status" value="1"/>
</dbReference>
<protein>
    <submittedName>
        <fullName evidence="2">Glycosyl transferase group 1</fullName>
    </submittedName>
</protein>
<gene>
    <name evidence="2" type="ordered locus">A2cp1_4438</name>
</gene>
<dbReference type="HOGENOM" id="CLU_009583_0_3_7"/>
<organism evidence="2 3">
    <name type="scientific">Anaeromyxobacter dehalogenans (strain ATCC BAA-258 / DSM 21875 / 2CP-1)</name>
    <dbReference type="NCBI Taxonomy" id="455488"/>
    <lineage>
        <taxon>Bacteria</taxon>
        <taxon>Pseudomonadati</taxon>
        <taxon>Myxococcota</taxon>
        <taxon>Myxococcia</taxon>
        <taxon>Myxococcales</taxon>
        <taxon>Cystobacterineae</taxon>
        <taxon>Anaeromyxobacteraceae</taxon>
        <taxon>Anaeromyxobacter</taxon>
    </lineage>
</organism>
<evidence type="ECO:0000313" key="3">
    <source>
        <dbReference type="Proteomes" id="UP000007089"/>
    </source>
</evidence>
<proteinExistence type="predicted"/>
<keyword evidence="3" id="KW-1185">Reference proteome</keyword>
<reference evidence="2" key="1">
    <citation type="submission" date="2009-01" db="EMBL/GenBank/DDBJ databases">
        <title>Complete sequence of Anaeromyxobacter dehalogenans 2CP-1.</title>
        <authorList>
            <consortium name="US DOE Joint Genome Institute"/>
            <person name="Lucas S."/>
            <person name="Copeland A."/>
            <person name="Lapidus A."/>
            <person name="Glavina del Rio T."/>
            <person name="Dalin E."/>
            <person name="Tice H."/>
            <person name="Bruce D."/>
            <person name="Goodwin L."/>
            <person name="Pitluck S."/>
            <person name="Saunders E."/>
            <person name="Brettin T."/>
            <person name="Detter J.C."/>
            <person name="Han C."/>
            <person name="Larimer F."/>
            <person name="Land M."/>
            <person name="Hauser L."/>
            <person name="Kyrpides N."/>
            <person name="Ovchinnikova G."/>
            <person name="Beliaev A.S."/>
            <person name="Richardson P."/>
        </authorList>
    </citation>
    <scope>NUCLEOTIDE SEQUENCE</scope>
    <source>
        <strain evidence="2">2CP-1</strain>
    </source>
</reference>
<dbReference type="Gene3D" id="3.40.50.2000">
    <property type="entry name" value="Glycogen Phosphorylase B"/>
    <property type="match status" value="2"/>
</dbReference>
<sequence length="385" mass="41500">MLTILHLITGLRRGGAEAMLLKLLSASDRSSFQHVVVSLTSGGPLATEIGALGVRVESLDMTPGIPSLRALSSLRSIMRKERPHVLQSWMYHADLLAGLASIGYPRIPVVWGIHHSTLDVAATKPLTRLTQRACALSSRFMPSRIVCCSESARAAHVMAGYSPSKMLVIPNGFDLGRFHRDTAARAAFRASLEIPQSAHLVGVVARWDPNKDHRSFVAAATEVANRLPTATFALCGDGITWDNAPLSSMIDATRQRGRFILLGARSDMPQLMASLDVLCLSSTSEGFPNVIGEAMAAETPCVVTDCGDCAAIVGDAGRVVAPRDPKALAGALLELLSLDVDVRRRLGVRARERIATLFSLRSVAQRYENVYREVVATDVQKTSHC</sequence>
<dbReference type="RefSeq" id="WP_015935438.1">
    <property type="nucleotide sequence ID" value="NC_011891.1"/>
</dbReference>
<keyword evidence="2" id="KW-0808">Transferase</keyword>
<dbReference type="PANTHER" id="PTHR12526">
    <property type="entry name" value="GLYCOSYLTRANSFERASE"/>
    <property type="match status" value="1"/>
</dbReference>
<dbReference type="InterPro" id="IPR028098">
    <property type="entry name" value="Glyco_trans_4-like_N"/>
</dbReference>
<feature type="domain" description="Glycosyltransferase subfamily 4-like N-terminal" evidence="1">
    <location>
        <begin position="14"/>
        <end position="177"/>
    </location>
</feature>
<dbReference type="Proteomes" id="UP000007089">
    <property type="component" value="Chromosome"/>
</dbReference>